<name>A0A1E3NSK0_9ASCO</name>
<dbReference type="OrthoDB" id="3993597at2759"/>
<feature type="domain" description="BHLH" evidence="2">
    <location>
        <begin position="380"/>
        <end position="454"/>
    </location>
</feature>
<dbReference type="RefSeq" id="XP_019019666.1">
    <property type="nucleotide sequence ID" value="XM_019165062.1"/>
</dbReference>
<dbReference type="GO" id="GO:0046983">
    <property type="term" value="F:protein dimerization activity"/>
    <property type="evidence" value="ECO:0007669"/>
    <property type="project" value="InterPro"/>
</dbReference>
<reference evidence="3 4" key="1">
    <citation type="journal article" date="2016" name="Proc. Natl. Acad. Sci. U.S.A.">
        <title>Comparative genomics of biotechnologically important yeasts.</title>
        <authorList>
            <person name="Riley R."/>
            <person name="Haridas S."/>
            <person name="Wolfe K.H."/>
            <person name="Lopes M.R."/>
            <person name="Hittinger C.T."/>
            <person name="Goeker M."/>
            <person name="Salamov A.A."/>
            <person name="Wisecaver J.H."/>
            <person name="Long T.M."/>
            <person name="Calvey C.H."/>
            <person name="Aerts A.L."/>
            <person name="Barry K.W."/>
            <person name="Choi C."/>
            <person name="Clum A."/>
            <person name="Coughlan A.Y."/>
            <person name="Deshpande S."/>
            <person name="Douglass A.P."/>
            <person name="Hanson S.J."/>
            <person name="Klenk H.-P."/>
            <person name="LaButti K.M."/>
            <person name="Lapidus A."/>
            <person name="Lindquist E.A."/>
            <person name="Lipzen A.M."/>
            <person name="Meier-Kolthoff J.P."/>
            <person name="Ohm R.A."/>
            <person name="Otillar R.P."/>
            <person name="Pangilinan J.L."/>
            <person name="Peng Y."/>
            <person name="Rokas A."/>
            <person name="Rosa C.A."/>
            <person name="Scheuner C."/>
            <person name="Sibirny A.A."/>
            <person name="Slot J.C."/>
            <person name="Stielow J.B."/>
            <person name="Sun H."/>
            <person name="Kurtzman C.P."/>
            <person name="Blackwell M."/>
            <person name="Grigoriev I.V."/>
            <person name="Jeffries T.W."/>
        </authorList>
    </citation>
    <scope>NUCLEOTIDE SEQUENCE [LARGE SCALE GENOMIC DNA]</scope>
    <source>
        <strain evidence="3 4">NRRL Y-2026</strain>
    </source>
</reference>
<dbReference type="GeneID" id="30181749"/>
<dbReference type="InterPro" id="IPR036638">
    <property type="entry name" value="HLH_DNA-bd_sf"/>
</dbReference>
<sequence>MDVEPHTLPQPLQLPTLTELPVTPTFHHAELQHSTAPNNIDFDTAAYMLMASDEDFQLPTGTNSPGFRLNSATNSPGFHPSRLPLPYLSSLAGGTPPAFDFDAIGQLLMSPNSSSFANASAGGAAFAQTEDHFQPPNTAHSQPFQQDFLAGFPTHYDKSPRLNLPGLSSLHSHALDGSHGDNPLFKEYPLSSAPSPNSRLFASSFNSPLAASALPSPIMAMSQFPSSHTASSGAGARNAVAFDSDGSSVVHPPAGLGINELPKRQNTIAAAASSRELLSNTETLALESFLDSIANEGMVSKAKSRAAKDRGSTENKKKRKIRAVSGQEDTNDENVSPANTNSGESMKRRHVLVNASAGSPVAPVAESGAETSKLSLSKQERKMVHNLTEQKRRDMIKEAFDCLHELIKSSQYDLEDKTLLEQQAKKRKRKRNASGRPMKKFEVLSRSVREIEILLEKNNSLYTLLNEKKT</sequence>
<feature type="region of interest" description="Disordered" evidence="1">
    <location>
        <begin position="300"/>
        <end position="343"/>
    </location>
</feature>
<dbReference type="STRING" id="763406.A0A1E3NSK0"/>
<evidence type="ECO:0000313" key="4">
    <source>
        <dbReference type="Proteomes" id="UP000094455"/>
    </source>
</evidence>
<organism evidence="3 4">
    <name type="scientific">Pichia membranifaciens NRRL Y-2026</name>
    <dbReference type="NCBI Taxonomy" id="763406"/>
    <lineage>
        <taxon>Eukaryota</taxon>
        <taxon>Fungi</taxon>
        <taxon>Dikarya</taxon>
        <taxon>Ascomycota</taxon>
        <taxon>Saccharomycotina</taxon>
        <taxon>Pichiomycetes</taxon>
        <taxon>Pichiales</taxon>
        <taxon>Pichiaceae</taxon>
        <taxon>Pichia</taxon>
    </lineage>
</organism>
<dbReference type="AlphaFoldDB" id="A0A1E3NSK0"/>
<dbReference type="Gene3D" id="4.10.280.10">
    <property type="entry name" value="Helix-loop-helix DNA-binding domain"/>
    <property type="match status" value="1"/>
</dbReference>
<accession>A0A1E3NSK0</accession>
<feature type="compositionally biased region" description="Basic and acidic residues" evidence="1">
    <location>
        <begin position="306"/>
        <end position="315"/>
    </location>
</feature>
<evidence type="ECO:0000256" key="1">
    <source>
        <dbReference type="SAM" id="MobiDB-lite"/>
    </source>
</evidence>
<dbReference type="InterPro" id="IPR011598">
    <property type="entry name" value="bHLH_dom"/>
</dbReference>
<gene>
    <name evidence="3" type="ORF">PICMEDRAFT_9088</name>
</gene>
<feature type="compositionally biased region" description="Polar residues" evidence="1">
    <location>
        <begin position="333"/>
        <end position="343"/>
    </location>
</feature>
<dbReference type="EMBL" id="KV454001">
    <property type="protein sequence ID" value="ODQ48553.1"/>
    <property type="molecule type" value="Genomic_DNA"/>
</dbReference>
<proteinExistence type="predicted"/>
<evidence type="ECO:0000259" key="2">
    <source>
        <dbReference type="PROSITE" id="PS50888"/>
    </source>
</evidence>
<dbReference type="Pfam" id="PF00010">
    <property type="entry name" value="HLH"/>
    <property type="match status" value="1"/>
</dbReference>
<evidence type="ECO:0000313" key="3">
    <source>
        <dbReference type="EMBL" id="ODQ48553.1"/>
    </source>
</evidence>
<protein>
    <recommendedName>
        <fullName evidence="2">BHLH domain-containing protein</fullName>
    </recommendedName>
</protein>
<dbReference type="SUPFAM" id="SSF47459">
    <property type="entry name" value="HLH, helix-loop-helix DNA-binding domain"/>
    <property type="match status" value="1"/>
</dbReference>
<keyword evidence="4" id="KW-1185">Reference proteome</keyword>
<dbReference type="PROSITE" id="PS50888">
    <property type="entry name" value="BHLH"/>
    <property type="match status" value="1"/>
</dbReference>
<dbReference type="Proteomes" id="UP000094455">
    <property type="component" value="Unassembled WGS sequence"/>
</dbReference>